<dbReference type="OrthoDB" id="9803233at2"/>
<dbReference type="Pfam" id="PF00583">
    <property type="entry name" value="Acetyltransf_1"/>
    <property type="match status" value="1"/>
</dbReference>
<keyword evidence="2" id="KW-0012">Acyltransferase</keyword>
<dbReference type="PANTHER" id="PTHR43877">
    <property type="entry name" value="AMINOALKYLPHOSPHONATE N-ACETYLTRANSFERASE-RELATED-RELATED"/>
    <property type="match status" value="1"/>
</dbReference>
<keyword evidence="1 4" id="KW-0808">Transferase</keyword>
<name>A0A640VZB4_9RHOB</name>
<reference evidence="4 5" key="1">
    <citation type="submission" date="2019-12" db="EMBL/GenBank/DDBJ databases">
        <title>Roseobacter cerasinus sp. nov., isolated from seawater around aquaculture.</title>
        <authorList>
            <person name="Muramatsu S."/>
            <person name="Takabe Y."/>
            <person name="Mori K."/>
            <person name="Takaichi S."/>
            <person name="Hanada S."/>
        </authorList>
    </citation>
    <scope>NUCLEOTIDE SEQUENCE [LARGE SCALE GENOMIC DNA]</scope>
    <source>
        <strain evidence="4 5">AI77</strain>
    </source>
</reference>
<evidence type="ECO:0000313" key="4">
    <source>
        <dbReference type="EMBL" id="GFE52315.1"/>
    </source>
</evidence>
<dbReference type="Proteomes" id="UP000436522">
    <property type="component" value="Unassembled WGS sequence"/>
</dbReference>
<dbReference type="CDD" id="cd04301">
    <property type="entry name" value="NAT_SF"/>
    <property type="match status" value="1"/>
</dbReference>
<evidence type="ECO:0000256" key="2">
    <source>
        <dbReference type="ARBA" id="ARBA00023315"/>
    </source>
</evidence>
<evidence type="ECO:0000256" key="1">
    <source>
        <dbReference type="ARBA" id="ARBA00022679"/>
    </source>
</evidence>
<evidence type="ECO:0000313" key="5">
    <source>
        <dbReference type="Proteomes" id="UP000436522"/>
    </source>
</evidence>
<dbReference type="AlphaFoldDB" id="A0A640VZB4"/>
<dbReference type="InterPro" id="IPR000182">
    <property type="entry name" value="GNAT_dom"/>
</dbReference>
<dbReference type="EMBL" id="BLIV01000011">
    <property type="protein sequence ID" value="GFE52315.1"/>
    <property type="molecule type" value="Genomic_DNA"/>
</dbReference>
<dbReference type="Gene3D" id="3.40.630.30">
    <property type="match status" value="1"/>
</dbReference>
<dbReference type="GO" id="GO:0016747">
    <property type="term" value="F:acyltransferase activity, transferring groups other than amino-acyl groups"/>
    <property type="evidence" value="ECO:0007669"/>
    <property type="project" value="InterPro"/>
</dbReference>
<dbReference type="InterPro" id="IPR016181">
    <property type="entry name" value="Acyl_CoA_acyltransferase"/>
</dbReference>
<dbReference type="PROSITE" id="PS51186">
    <property type="entry name" value="GNAT"/>
    <property type="match status" value="1"/>
</dbReference>
<proteinExistence type="predicted"/>
<organism evidence="4 5">
    <name type="scientific">Roseobacter cerasinus</name>
    <dbReference type="NCBI Taxonomy" id="2602289"/>
    <lineage>
        <taxon>Bacteria</taxon>
        <taxon>Pseudomonadati</taxon>
        <taxon>Pseudomonadota</taxon>
        <taxon>Alphaproteobacteria</taxon>
        <taxon>Rhodobacterales</taxon>
        <taxon>Roseobacteraceae</taxon>
        <taxon>Roseobacter</taxon>
    </lineage>
</organism>
<sequence>MSFRISRADVHEPDVATLLDRHFALMRAQSPPESCHVLPKDELSHPDITLYALREDDVLLAIGAIRDFGPWGEVKSMHTAKEARGRGAARALLDALIASAAAKGMQHLSLETGSGPEHMASRRLYASAGFADCPPFGNYTYDPLSHFMTRAI</sequence>
<gene>
    <name evidence="4" type="ORF">So717_40680</name>
</gene>
<dbReference type="InterPro" id="IPR050832">
    <property type="entry name" value="Bact_Acetyltransf"/>
</dbReference>
<protein>
    <submittedName>
        <fullName evidence="4">N-acetyltransferase</fullName>
    </submittedName>
</protein>
<comment type="caution">
    <text evidence="4">The sequence shown here is derived from an EMBL/GenBank/DDBJ whole genome shotgun (WGS) entry which is preliminary data.</text>
</comment>
<feature type="domain" description="N-acetyltransferase" evidence="3">
    <location>
        <begin position="8"/>
        <end position="149"/>
    </location>
</feature>
<evidence type="ECO:0000259" key="3">
    <source>
        <dbReference type="PROSITE" id="PS51186"/>
    </source>
</evidence>
<accession>A0A640VZB4</accession>
<dbReference type="RefSeq" id="WP_159980822.1">
    <property type="nucleotide sequence ID" value="NZ_BLIV01000011.1"/>
</dbReference>
<dbReference type="PANTHER" id="PTHR43877:SF5">
    <property type="entry name" value="BLL8307 PROTEIN"/>
    <property type="match status" value="1"/>
</dbReference>
<keyword evidence="5" id="KW-1185">Reference proteome</keyword>
<dbReference type="SUPFAM" id="SSF55729">
    <property type="entry name" value="Acyl-CoA N-acyltransferases (Nat)"/>
    <property type="match status" value="1"/>
</dbReference>